<evidence type="ECO:0000256" key="3">
    <source>
        <dbReference type="ARBA" id="ARBA00022692"/>
    </source>
</evidence>
<keyword evidence="2" id="KW-1003">Cell membrane</keyword>
<evidence type="ECO:0000256" key="1">
    <source>
        <dbReference type="ARBA" id="ARBA00004651"/>
    </source>
</evidence>
<dbReference type="PANTHER" id="PTHR30572">
    <property type="entry name" value="MEMBRANE COMPONENT OF TRANSPORTER-RELATED"/>
    <property type="match status" value="1"/>
</dbReference>
<dbReference type="RefSeq" id="WP_207275110.1">
    <property type="nucleotide sequence ID" value="NZ_JAFMPK010000035.1"/>
</dbReference>
<comment type="subcellular location">
    <subcellularLocation>
        <location evidence="1">Cell membrane</location>
        <topology evidence="1">Multi-pass membrane protein</topology>
    </subcellularLocation>
</comment>
<sequence>MTTTTTTSSTDAPGTSPSGVAGSPPKRNDLPTVRYTMAQMRRSAGRLTAAGIAILIGTAFVAVTLLAGNVITRATYDTIAARYADADVLVTTSGNDWREDVEAVRGTEGVVAADAVRSAYLNLAENGEFAYAEGVARPQDDRLMPLDLTEGKWPSERGEIAVPDGVAERLGVAVGDEIDIHRWVQTDPETGDGEEVSEPVRVVGVTEDPYGAYAASGGAVVATAADIEEWGDEPVPGDPFEIAAVLDPSALAGGEPTQAVRDALNSAVVSDGDHSVVTVDEHAQRVSAERTGGEDLVFLVFVLTFAAVALLVAGLVIANTFQVLVAQRTRTLALLRCIGAGRGQLYRSVLLEAAVLGVLASLGGVLTGVLLAQTALFVAPQFDIGVPLPTIVSLTPQVVLIPLAVGTVVTLVAALAPARNATRVAPLAALRPAETLSVRKGAGRVRAIFSALAVLGGSGLVGLGVYLGADGRVDLGLAATVLGGALSLIGIIVGTVFWLPKVAAFLGAIVARTGPASRLAAANTLRNPRRTSATATALLIGVTLIMTMTTGAAAARSTADSTLDETFPVDIMVMPGSSDVPASAVDDIAGVEAVSTVTEVYAADAELPGGEYLYLQAADIEDLRGTVNDESAADGLEPGTVLLSEGQMENLDLAEGDTVDATGTGGETVPLQVVETSNVGLTSFVTLGDLRRLDPDAALAGVWASLAPEAEPADALADVQDAMSDDGVFVTGPAAQRAQFEQVINVMLGIVVGLLAVAVVIAVIGVANTLSLSVIERRRESATLRAIGLSKSQLRGMLAVEGMLIAGVGAVLGIVLGLAYGWTGALTALSIMGEVSLTVPWLDLGVVLVVAVVAGLVASVAPARSALKASPVEALGAE</sequence>
<dbReference type="InterPro" id="IPR050250">
    <property type="entry name" value="Macrolide_Exporter_MacB"/>
</dbReference>
<feature type="transmembrane region" description="Helical" evidence="8">
    <location>
        <begin position="746"/>
        <end position="775"/>
    </location>
</feature>
<feature type="transmembrane region" description="Helical" evidence="8">
    <location>
        <begin position="447"/>
        <end position="469"/>
    </location>
</feature>
<keyword evidence="11" id="KW-1185">Reference proteome</keyword>
<evidence type="ECO:0000259" key="9">
    <source>
        <dbReference type="Pfam" id="PF02687"/>
    </source>
</evidence>
<feature type="domain" description="ABC3 transporter permease C-terminal" evidence="9">
    <location>
        <begin position="304"/>
        <end position="424"/>
    </location>
</feature>
<dbReference type="EMBL" id="JAFMPK010000035">
    <property type="protein sequence ID" value="MBO0609143.1"/>
    <property type="molecule type" value="Genomic_DNA"/>
</dbReference>
<evidence type="ECO:0000256" key="8">
    <source>
        <dbReference type="SAM" id="Phobius"/>
    </source>
</evidence>
<dbReference type="PANTHER" id="PTHR30572:SF4">
    <property type="entry name" value="ABC TRANSPORTER PERMEASE YTRF"/>
    <property type="match status" value="1"/>
</dbReference>
<comment type="caution">
    <text evidence="10">The sequence shown here is derived from an EMBL/GenBank/DDBJ whole genome shotgun (WGS) entry which is preliminary data.</text>
</comment>
<feature type="compositionally biased region" description="Low complexity" evidence="7">
    <location>
        <begin position="1"/>
        <end position="10"/>
    </location>
</feature>
<name>A0ABS3I853_9MICO</name>
<protein>
    <submittedName>
        <fullName evidence="10">FtsX-like permease family protein</fullName>
    </submittedName>
</protein>
<dbReference type="InterPro" id="IPR003838">
    <property type="entry name" value="ABC3_permease_C"/>
</dbReference>
<evidence type="ECO:0000256" key="5">
    <source>
        <dbReference type="ARBA" id="ARBA00023136"/>
    </source>
</evidence>
<evidence type="ECO:0000313" key="10">
    <source>
        <dbReference type="EMBL" id="MBO0609143.1"/>
    </source>
</evidence>
<feature type="transmembrane region" description="Helical" evidence="8">
    <location>
        <begin position="841"/>
        <end position="861"/>
    </location>
</feature>
<proteinExistence type="inferred from homology"/>
<keyword evidence="5 8" id="KW-0472">Membrane</keyword>
<accession>A0ABS3I853</accession>
<keyword evidence="3 8" id="KW-0812">Transmembrane</keyword>
<evidence type="ECO:0000256" key="6">
    <source>
        <dbReference type="ARBA" id="ARBA00038076"/>
    </source>
</evidence>
<feature type="transmembrane region" description="Helical" evidence="8">
    <location>
        <begin position="296"/>
        <end position="324"/>
    </location>
</feature>
<feature type="transmembrane region" description="Helical" evidence="8">
    <location>
        <begin position="345"/>
        <end position="378"/>
    </location>
</feature>
<feature type="transmembrane region" description="Helical" evidence="8">
    <location>
        <begin position="796"/>
        <end position="821"/>
    </location>
</feature>
<comment type="similarity">
    <text evidence="6">Belongs to the ABC-4 integral membrane protein family.</text>
</comment>
<evidence type="ECO:0000256" key="4">
    <source>
        <dbReference type="ARBA" id="ARBA00022989"/>
    </source>
</evidence>
<feature type="transmembrane region" description="Helical" evidence="8">
    <location>
        <begin position="535"/>
        <end position="555"/>
    </location>
</feature>
<evidence type="ECO:0000313" key="11">
    <source>
        <dbReference type="Proteomes" id="UP000664617"/>
    </source>
</evidence>
<feature type="transmembrane region" description="Helical" evidence="8">
    <location>
        <begin position="47"/>
        <end position="68"/>
    </location>
</feature>
<organism evidence="10 11">
    <name type="scientific">Myceligenerans salitolerans</name>
    <dbReference type="NCBI Taxonomy" id="1230528"/>
    <lineage>
        <taxon>Bacteria</taxon>
        <taxon>Bacillati</taxon>
        <taxon>Actinomycetota</taxon>
        <taxon>Actinomycetes</taxon>
        <taxon>Micrococcales</taxon>
        <taxon>Promicromonosporaceae</taxon>
        <taxon>Myceligenerans</taxon>
    </lineage>
</organism>
<feature type="transmembrane region" description="Helical" evidence="8">
    <location>
        <begin position="398"/>
        <end position="416"/>
    </location>
</feature>
<evidence type="ECO:0000256" key="7">
    <source>
        <dbReference type="SAM" id="MobiDB-lite"/>
    </source>
</evidence>
<evidence type="ECO:0000256" key="2">
    <source>
        <dbReference type="ARBA" id="ARBA00022475"/>
    </source>
</evidence>
<feature type="domain" description="ABC3 transporter permease C-terminal" evidence="9">
    <location>
        <begin position="754"/>
        <end position="871"/>
    </location>
</feature>
<keyword evidence="4 8" id="KW-1133">Transmembrane helix</keyword>
<reference evidence="11" key="1">
    <citation type="submission" date="2023-07" db="EMBL/GenBank/DDBJ databases">
        <title>Myceligenerans salitolerans sp. nov., a halotolerant actinomycete isolated from a salt lake in Xinjiang, China.</title>
        <authorList>
            <person name="Guan T."/>
        </authorList>
    </citation>
    <scope>NUCLEOTIDE SEQUENCE [LARGE SCALE GENOMIC DNA]</scope>
    <source>
        <strain evidence="11">XHU 5031</strain>
    </source>
</reference>
<gene>
    <name evidence="10" type="ORF">J0911_08875</name>
</gene>
<dbReference type="Proteomes" id="UP000664617">
    <property type="component" value="Unassembled WGS sequence"/>
</dbReference>
<feature type="region of interest" description="Disordered" evidence="7">
    <location>
        <begin position="1"/>
        <end position="30"/>
    </location>
</feature>
<dbReference type="Pfam" id="PF02687">
    <property type="entry name" value="FtsX"/>
    <property type="match status" value="2"/>
</dbReference>